<dbReference type="Pfam" id="PF00072">
    <property type="entry name" value="Response_reg"/>
    <property type="match status" value="1"/>
</dbReference>
<dbReference type="SUPFAM" id="SSF46689">
    <property type="entry name" value="Homeodomain-like"/>
    <property type="match status" value="1"/>
</dbReference>
<dbReference type="PROSITE" id="PS50045">
    <property type="entry name" value="SIGMA54_INTERACT_4"/>
    <property type="match status" value="1"/>
</dbReference>
<dbReference type="GO" id="GO:0000160">
    <property type="term" value="P:phosphorelay signal transduction system"/>
    <property type="evidence" value="ECO:0007669"/>
    <property type="project" value="InterPro"/>
</dbReference>
<keyword evidence="2" id="KW-0067">ATP-binding</keyword>
<protein>
    <submittedName>
        <fullName evidence="9">Transcriptional regulatory protein ZraR</fullName>
    </submittedName>
</protein>
<dbReference type="Gene3D" id="1.10.8.60">
    <property type="match status" value="1"/>
</dbReference>
<evidence type="ECO:0000259" key="8">
    <source>
        <dbReference type="PROSITE" id="PS50110"/>
    </source>
</evidence>
<evidence type="ECO:0000256" key="1">
    <source>
        <dbReference type="ARBA" id="ARBA00022741"/>
    </source>
</evidence>
<dbReference type="FunFam" id="3.40.50.300:FF:000006">
    <property type="entry name" value="DNA-binding transcriptional regulator NtrC"/>
    <property type="match status" value="1"/>
</dbReference>
<dbReference type="Pfam" id="PF25601">
    <property type="entry name" value="AAA_lid_14"/>
    <property type="match status" value="1"/>
</dbReference>
<gene>
    <name evidence="9" type="primary">zraR_2</name>
    <name evidence="9" type="ORF">LuPra_00290</name>
</gene>
<dbReference type="KEGG" id="abac:LuPra_00290"/>
<dbReference type="InterPro" id="IPR001789">
    <property type="entry name" value="Sig_transdc_resp-reg_receiver"/>
</dbReference>
<feature type="domain" description="Response regulatory" evidence="8">
    <location>
        <begin position="5"/>
        <end position="120"/>
    </location>
</feature>
<dbReference type="Gene3D" id="3.40.50.2300">
    <property type="match status" value="1"/>
</dbReference>
<dbReference type="GO" id="GO:0043565">
    <property type="term" value="F:sequence-specific DNA binding"/>
    <property type="evidence" value="ECO:0007669"/>
    <property type="project" value="InterPro"/>
</dbReference>
<dbReference type="InterPro" id="IPR009057">
    <property type="entry name" value="Homeodomain-like_sf"/>
</dbReference>
<dbReference type="GO" id="GO:0005524">
    <property type="term" value="F:ATP binding"/>
    <property type="evidence" value="ECO:0007669"/>
    <property type="project" value="UniProtKB-KW"/>
</dbReference>
<dbReference type="Pfam" id="PF02954">
    <property type="entry name" value="HTH_8"/>
    <property type="match status" value="1"/>
</dbReference>
<dbReference type="SMART" id="SM00448">
    <property type="entry name" value="REC"/>
    <property type="match status" value="1"/>
</dbReference>
<evidence type="ECO:0000256" key="2">
    <source>
        <dbReference type="ARBA" id="ARBA00022840"/>
    </source>
</evidence>
<evidence type="ECO:0000256" key="6">
    <source>
        <dbReference type="PROSITE-ProRule" id="PRU00169"/>
    </source>
</evidence>
<reference evidence="9 10" key="1">
    <citation type="journal article" date="2016" name="Genome Announc.">
        <title>First Complete Genome Sequence of a Subdivision 6 Acidobacterium Strain.</title>
        <authorList>
            <person name="Huang S."/>
            <person name="Vieira S."/>
            <person name="Bunk B."/>
            <person name="Riedel T."/>
            <person name="Sproer C."/>
            <person name="Overmann J."/>
        </authorList>
    </citation>
    <scope>NUCLEOTIDE SEQUENCE [LARGE SCALE GENOMIC DNA]</scope>
    <source>
        <strain evidence="10">DSM 100886 HEG_-6_39</strain>
    </source>
</reference>
<keyword evidence="1" id="KW-0547">Nucleotide-binding</keyword>
<dbReference type="InterPro" id="IPR025662">
    <property type="entry name" value="Sigma_54_int_dom_ATP-bd_1"/>
</dbReference>
<organism evidence="9 10">
    <name type="scientific">Luteitalea pratensis</name>
    <dbReference type="NCBI Taxonomy" id="1855912"/>
    <lineage>
        <taxon>Bacteria</taxon>
        <taxon>Pseudomonadati</taxon>
        <taxon>Acidobacteriota</taxon>
        <taxon>Vicinamibacteria</taxon>
        <taxon>Vicinamibacterales</taxon>
        <taxon>Vicinamibacteraceae</taxon>
        <taxon>Luteitalea</taxon>
    </lineage>
</organism>
<keyword evidence="3" id="KW-0805">Transcription regulation</keyword>
<dbReference type="PROSITE" id="PS50110">
    <property type="entry name" value="RESPONSE_REGULATORY"/>
    <property type="match status" value="1"/>
</dbReference>
<keyword evidence="5" id="KW-0804">Transcription</keyword>
<dbReference type="InterPro" id="IPR027417">
    <property type="entry name" value="P-loop_NTPase"/>
</dbReference>
<dbReference type="PRINTS" id="PR01590">
    <property type="entry name" value="HTHFIS"/>
</dbReference>
<keyword evidence="10" id="KW-1185">Reference proteome</keyword>
<dbReference type="GO" id="GO:0006355">
    <property type="term" value="P:regulation of DNA-templated transcription"/>
    <property type="evidence" value="ECO:0007669"/>
    <property type="project" value="InterPro"/>
</dbReference>
<dbReference type="Proteomes" id="UP000076079">
    <property type="component" value="Chromosome"/>
</dbReference>
<evidence type="ECO:0000256" key="4">
    <source>
        <dbReference type="ARBA" id="ARBA00023125"/>
    </source>
</evidence>
<dbReference type="InterPro" id="IPR025944">
    <property type="entry name" value="Sigma_54_int_dom_CS"/>
</dbReference>
<sequence length="455" mass="48488">MSTQTVLIVDDDREAALVISHALAAPNREVRVLTSAEDVVAQAAVSPVDLVITEAVFASGVSGLDIVRACKAAVPVTRVLVVSGNGSLDDAVDALRAGAFDYLAKSGDVDTLRATVERALRPPTSRPTPAHGPTRAPTMIGRSPSMLQLYKQVSQAAPGSAPVLILGESGTGKELVARALHAHGPRVDRPFLSLNCAGMTDLHLESALFGHVRGAFPTAVNDRVGLFEAARTGTLFLDNITEMSAAMQAQLLRVLQEREVRPMGGQEAVGVDVRVLAAACGDAEADVTAHGFRLDLFFRLAVFLIRVPPLRERRQDIPLLVEHFSGAASARAGRMVTISNGAIARLRQLDWPGNVRELENVIERLVASARHPVIEAADIVLDAGASTSPGTHPFSDMPTLDELERRYLVYALQRFAGNRTRTAAALGIDRRTLYRMSARLGVPITGAEIHGANVG</sequence>
<accession>A0A143PFT9</accession>
<dbReference type="EMBL" id="CP015136">
    <property type="protein sequence ID" value="AMY07123.1"/>
    <property type="molecule type" value="Genomic_DNA"/>
</dbReference>
<evidence type="ECO:0000313" key="9">
    <source>
        <dbReference type="EMBL" id="AMY07123.1"/>
    </source>
</evidence>
<name>A0A143PFT9_LUTPR</name>
<keyword evidence="4" id="KW-0238">DNA-binding</keyword>
<feature type="domain" description="Sigma-54 factor interaction" evidence="7">
    <location>
        <begin position="139"/>
        <end position="367"/>
    </location>
</feature>
<dbReference type="OrthoDB" id="9803970at2"/>
<dbReference type="RefSeq" id="WP_110169115.1">
    <property type="nucleotide sequence ID" value="NZ_CP015136.1"/>
</dbReference>
<dbReference type="Gene3D" id="1.10.10.60">
    <property type="entry name" value="Homeodomain-like"/>
    <property type="match status" value="1"/>
</dbReference>
<dbReference type="PROSITE" id="PS00688">
    <property type="entry name" value="SIGMA54_INTERACT_3"/>
    <property type="match status" value="1"/>
</dbReference>
<dbReference type="Gene3D" id="3.40.50.300">
    <property type="entry name" value="P-loop containing nucleotide triphosphate hydrolases"/>
    <property type="match status" value="1"/>
</dbReference>
<dbReference type="SUPFAM" id="SSF52540">
    <property type="entry name" value="P-loop containing nucleoside triphosphate hydrolases"/>
    <property type="match status" value="1"/>
</dbReference>
<dbReference type="PANTHER" id="PTHR32071:SF117">
    <property type="entry name" value="PTS-DEPENDENT DIHYDROXYACETONE KINASE OPERON REGULATORY PROTEIN-RELATED"/>
    <property type="match status" value="1"/>
</dbReference>
<evidence type="ECO:0000259" key="7">
    <source>
        <dbReference type="PROSITE" id="PS50045"/>
    </source>
</evidence>
<dbReference type="Pfam" id="PF00158">
    <property type="entry name" value="Sigma54_activat"/>
    <property type="match status" value="1"/>
</dbReference>
<dbReference type="InterPro" id="IPR003593">
    <property type="entry name" value="AAA+_ATPase"/>
</dbReference>
<dbReference type="PROSITE" id="PS00675">
    <property type="entry name" value="SIGMA54_INTERACT_1"/>
    <property type="match status" value="1"/>
</dbReference>
<dbReference type="SUPFAM" id="SSF52172">
    <property type="entry name" value="CheY-like"/>
    <property type="match status" value="1"/>
</dbReference>
<dbReference type="CDD" id="cd00009">
    <property type="entry name" value="AAA"/>
    <property type="match status" value="1"/>
</dbReference>
<dbReference type="InterPro" id="IPR011006">
    <property type="entry name" value="CheY-like_superfamily"/>
</dbReference>
<evidence type="ECO:0000313" key="10">
    <source>
        <dbReference type="Proteomes" id="UP000076079"/>
    </source>
</evidence>
<comment type="caution">
    <text evidence="6">Lacks conserved residue(s) required for the propagation of feature annotation.</text>
</comment>
<dbReference type="PANTHER" id="PTHR32071">
    <property type="entry name" value="TRANSCRIPTIONAL REGULATORY PROTEIN"/>
    <property type="match status" value="1"/>
</dbReference>
<dbReference type="InterPro" id="IPR002197">
    <property type="entry name" value="HTH_Fis"/>
</dbReference>
<dbReference type="STRING" id="1855912.LuPra_00290"/>
<dbReference type="SMART" id="SM00382">
    <property type="entry name" value="AAA"/>
    <property type="match status" value="1"/>
</dbReference>
<dbReference type="AlphaFoldDB" id="A0A143PFT9"/>
<evidence type="ECO:0000256" key="3">
    <source>
        <dbReference type="ARBA" id="ARBA00023015"/>
    </source>
</evidence>
<dbReference type="InterPro" id="IPR058031">
    <property type="entry name" value="AAA_lid_NorR"/>
</dbReference>
<reference evidence="10" key="2">
    <citation type="submission" date="2016-04" db="EMBL/GenBank/DDBJ databases">
        <title>First Complete Genome Sequence of a Subdivision 6 Acidobacterium.</title>
        <authorList>
            <person name="Huang S."/>
            <person name="Vieira S."/>
            <person name="Bunk B."/>
            <person name="Riedel T."/>
            <person name="Sproeer C."/>
            <person name="Overmann J."/>
        </authorList>
    </citation>
    <scope>NUCLEOTIDE SEQUENCE [LARGE SCALE GENOMIC DNA]</scope>
    <source>
        <strain evidence="10">DSM 100886 HEG_-6_39</strain>
    </source>
</reference>
<evidence type="ECO:0000256" key="5">
    <source>
        <dbReference type="ARBA" id="ARBA00023163"/>
    </source>
</evidence>
<dbReference type="InterPro" id="IPR002078">
    <property type="entry name" value="Sigma_54_int"/>
</dbReference>
<proteinExistence type="predicted"/>